<dbReference type="Gene3D" id="2.70.150.10">
    <property type="entry name" value="Calcium-transporting ATPase, cytoplasmic transduction domain A"/>
    <property type="match status" value="1"/>
</dbReference>
<feature type="transmembrane region" description="Helical" evidence="9">
    <location>
        <begin position="803"/>
        <end position="823"/>
    </location>
</feature>
<keyword evidence="3" id="KW-0547">Nucleotide-binding</keyword>
<keyword evidence="6 9" id="KW-1133">Transmembrane helix</keyword>
<dbReference type="GO" id="GO:0016020">
    <property type="term" value="C:membrane"/>
    <property type="evidence" value="ECO:0007669"/>
    <property type="project" value="UniProtKB-SubCell"/>
</dbReference>
<dbReference type="Pfam" id="PF00122">
    <property type="entry name" value="E1-E2_ATPase"/>
    <property type="match status" value="1"/>
</dbReference>
<dbReference type="InterPro" id="IPR059000">
    <property type="entry name" value="ATPase_P-type_domA"/>
</dbReference>
<evidence type="ECO:0000256" key="1">
    <source>
        <dbReference type="ARBA" id="ARBA00004141"/>
    </source>
</evidence>
<dbReference type="SFLD" id="SFLDG00002">
    <property type="entry name" value="C1.7:_P-type_atpase_like"/>
    <property type="match status" value="1"/>
</dbReference>
<dbReference type="Gene3D" id="3.40.50.1000">
    <property type="entry name" value="HAD superfamily/HAD-like"/>
    <property type="match status" value="1"/>
</dbReference>
<evidence type="ECO:0000256" key="2">
    <source>
        <dbReference type="ARBA" id="ARBA00022692"/>
    </source>
</evidence>
<feature type="transmembrane region" description="Helical" evidence="9">
    <location>
        <begin position="830"/>
        <end position="850"/>
    </location>
</feature>
<feature type="transmembrane region" description="Helical" evidence="9">
    <location>
        <begin position="730"/>
        <end position="753"/>
    </location>
</feature>
<feature type="transmembrane region" description="Helical" evidence="9">
    <location>
        <begin position="870"/>
        <end position="890"/>
    </location>
</feature>
<feature type="compositionally biased region" description="Basic and acidic residues" evidence="8">
    <location>
        <begin position="190"/>
        <end position="201"/>
    </location>
</feature>
<evidence type="ECO:0000256" key="7">
    <source>
        <dbReference type="ARBA" id="ARBA00023136"/>
    </source>
</evidence>
<dbReference type="Gene3D" id="3.40.1110.10">
    <property type="entry name" value="Calcium-transporting ATPase, cytoplasmic domain N"/>
    <property type="match status" value="1"/>
</dbReference>
<evidence type="ECO:0000256" key="8">
    <source>
        <dbReference type="SAM" id="MobiDB-lite"/>
    </source>
</evidence>
<accession>A0A6A5C5W9</accession>
<evidence type="ECO:0000256" key="5">
    <source>
        <dbReference type="ARBA" id="ARBA00022967"/>
    </source>
</evidence>
<dbReference type="RefSeq" id="XP_044565422.1">
    <property type="nucleotide sequence ID" value="XM_044703795.1"/>
</dbReference>
<organism evidence="11 12">
    <name type="scientific">Naegleria fowleri</name>
    <name type="common">Brain eating amoeba</name>
    <dbReference type="NCBI Taxonomy" id="5763"/>
    <lineage>
        <taxon>Eukaryota</taxon>
        <taxon>Discoba</taxon>
        <taxon>Heterolobosea</taxon>
        <taxon>Tetramitia</taxon>
        <taxon>Eutetramitia</taxon>
        <taxon>Vahlkampfiidae</taxon>
        <taxon>Naegleria</taxon>
    </lineage>
</organism>
<evidence type="ECO:0000256" key="9">
    <source>
        <dbReference type="SAM" id="Phobius"/>
    </source>
</evidence>
<dbReference type="Proteomes" id="UP000444721">
    <property type="component" value="Unassembled WGS sequence"/>
</dbReference>
<dbReference type="NCBIfam" id="TIGR01494">
    <property type="entry name" value="ATPase_P-type"/>
    <property type="match status" value="2"/>
</dbReference>
<keyword evidence="7 9" id="KW-0472">Membrane</keyword>
<dbReference type="Gene3D" id="1.20.1110.10">
    <property type="entry name" value="Calcium-transporting ATPase, transmembrane domain"/>
    <property type="match status" value="1"/>
</dbReference>
<dbReference type="PRINTS" id="PR00119">
    <property type="entry name" value="CATATPASE"/>
</dbReference>
<protein>
    <recommendedName>
        <fullName evidence="10">Cation-transporting P-type ATPase N-terminal domain-containing protein</fullName>
    </recommendedName>
</protein>
<dbReference type="PROSITE" id="PS00154">
    <property type="entry name" value="ATPASE_E1_E2"/>
    <property type="match status" value="1"/>
</dbReference>
<dbReference type="InterPro" id="IPR044492">
    <property type="entry name" value="P_typ_ATPase_HD_dom"/>
</dbReference>
<dbReference type="InterPro" id="IPR023214">
    <property type="entry name" value="HAD_sf"/>
</dbReference>
<dbReference type="PANTHER" id="PTHR42861">
    <property type="entry name" value="CALCIUM-TRANSPORTING ATPASE"/>
    <property type="match status" value="1"/>
</dbReference>
<dbReference type="InterPro" id="IPR036412">
    <property type="entry name" value="HAD-like_sf"/>
</dbReference>
<dbReference type="VEuPathDB" id="AmoebaDB:NfTy_036100"/>
<evidence type="ECO:0000313" key="12">
    <source>
        <dbReference type="Proteomes" id="UP000444721"/>
    </source>
</evidence>
<keyword evidence="5" id="KW-1278">Translocase</keyword>
<dbReference type="InterPro" id="IPR001757">
    <property type="entry name" value="P_typ_ATPase"/>
</dbReference>
<evidence type="ECO:0000256" key="4">
    <source>
        <dbReference type="ARBA" id="ARBA00022840"/>
    </source>
</evidence>
<keyword evidence="12" id="KW-1185">Reference proteome</keyword>
<comment type="subcellular location">
    <subcellularLocation>
        <location evidence="1">Membrane</location>
        <topology evidence="1">Multi-pass membrane protein</topology>
    </subcellularLocation>
</comment>
<dbReference type="InterPro" id="IPR023298">
    <property type="entry name" value="ATPase_P-typ_TM_dom_sf"/>
</dbReference>
<dbReference type="SFLD" id="SFLDS00003">
    <property type="entry name" value="Haloacid_Dehalogenase"/>
    <property type="match status" value="1"/>
</dbReference>
<dbReference type="Pfam" id="PF00689">
    <property type="entry name" value="Cation_ATPase_C"/>
    <property type="match status" value="1"/>
</dbReference>
<gene>
    <name evidence="11" type="ORF">FDP41_013192</name>
</gene>
<evidence type="ECO:0000256" key="6">
    <source>
        <dbReference type="ARBA" id="ARBA00022989"/>
    </source>
</evidence>
<evidence type="ECO:0000259" key="10">
    <source>
        <dbReference type="SMART" id="SM00831"/>
    </source>
</evidence>
<dbReference type="InterPro" id="IPR018303">
    <property type="entry name" value="ATPase_P-typ_P_site"/>
</dbReference>
<dbReference type="GO" id="GO:0005524">
    <property type="term" value="F:ATP binding"/>
    <property type="evidence" value="ECO:0007669"/>
    <property type="project" value="UniProtKB-KW"/>
</dbReference>
<dbReference type="InterPro" id="IPR006068">
    <property type="entry name" value="ATPase_P-typ_cation-transptr_C"/>
</dbReference>
<keyword evidence="2 9" id="KW-0812">Transmembrane</keyword>
<name>A0A6A5C5W9_NAEFO</name>
<sequence length="934" mass="102412">MGQDTEQALRNEFDIDDAAKLMPEEVVEIFETDVTYGLSESEARRRQAIVGLNELKEEEEESLLTKFIEKFKEPMILLLLGSAAISLLLGQYDDAISISLAVFIVCTVAFIQEWRSDKALESLKELTTHKATVIRDGTHHIIEAIHVVPGDIVTFSSGDRVPADVRLIEVARLGIDESVFTGEVNPASKNTEKTNPKHAANEDSTSSPFPKATHVADCKNIAFMGTLVAAGSGKGVVVSVGQKTEIGKISDLLKSIEEKNTPLQDAMDDLSQKISYLSFGVIGVIFLIGVFTGKPWLEMLQMGISLAVAAIPEGLPIVVTVTLAMGVIRMSKKKAIVKKLPSVESLGACNVVCVDKTGTLTKNEMTMVKAFTLADPDILYDITGLGYQASEGAYYRVPMSSLQNRHDRSHNGERIIPTEVPHLNTLLKIGVICNNANVDFTTNKLVGQPTEGALITAAQKAGINASELRPKFKKIEEIPFGPEHKWMAVRSKNTETGKELYYIKGAAENILMNCTHYCVGTEYQKKPLTDQLRKQIEDANSAFAENALRVMALAIGEKSNADLTFVGIVGIYDPPRPGVKDAVKLLTKGGVRVVMITGDSMKTAVAIAKELNIVPENGDEREYALSVDDLTTKNFEEKIVNARVFYRMAPIHKMKIVSAYQHLNYIVAMTGDGINDAPALKMANIGIAMGKSGTDVSREASEMILADDHFPTILSAIEEGKGIFNNIKSFLRYQLTTSISCMIIIIFCTFMGYPLPLNPMQILFINIIMDGPPAQSLGVEPVDDDVMNQPPRDTKKPITSGKIIISIMISALIMVIGTLYVFISEMTEDGIVTAHTTSMTFTTFVFFQVFNAFNCRSEKKSLFQVGLFTNVPLLFAVGGSALGQLALIYVPFMRAIFETEPLSLSELMFVLSVSSSVWVIEEVIKFFERKTDRS</sequence>
<reference evidence="11 12" key="1">
    <citation type="journal article" date="2019" name="Sci. Rep.">
        <title>Nanopore sequencing improves the draft genome of the human pathogenic amoeba Naegleria fowleri.</title>
        <authorList>
            <person name="Liechti N."/>
            <person name="Schurch N."/>
            <person name="Bruggmann R."/>
            <person name="Wittwer M."/>
        </authorList>
    </citation>
    <scope>NUCLEOTIDE SEQUENCE [LARGE SCALE GENOMIC DNA]</scope>
    <source>
        <strain evidence="11 12">ATCC 30894</strain>
    </source>
</reference>
<dbReference type="EMBL" id="VFQX01000017">
    <property type="protein sequence ID" value="KAF0980709.1"/>
    <property type="molecule type" value="Genomic_DNA"/>
</dbReference>
<dbReference type="SUPFAM" id="SSF81665">
    <property type="entry name" value="Calcium ATPase, transmembrane domain M"/>
    <property type="match status" value="1"/>
</dbReference>
<feature type="transmembrane region" description="Helical" evidence="9">
    <location>
        <begin position="304"/>
        <end position="328"/>
    </location>
</feature>
<dbReference type="GO" id="GO:0016887">
    <property type="term" value="F:ATP hydrolysis activity"/>
    <property type="evidence" value="ECO:0007669"/>
    <property type="project" value="InterPro"/>
</dbReference>
<dbReference type="VEuPathDB" id="AmoebaDB:NF0027760"/>
<feature type="transmembrane region" description="Helical" evidence="9">
    <location>
        <begin position="74"/>
        <end position="90"/>
    </location>
</feature>
<feature type="domain" description="Cation-transporting P-type ATPase N-terminal" evidence="10">
    <location>
        <begin position="17"/>
        <end position="91"/>
    </location>
</feature>
<dbReference type="SUPFAM" id="SSF56784">
    <property type="entry name" value="HAD-like"/>
    <property type="match status" value="1"/>
</dbReference>
<dbReference type="SUPFAM" id="SSF81653">
    <property type="entry name" value="Calcium ATPase, transduction domain A"/>
    <property type="match status" value="1"/>
</dbReference>
<dbReference type="AlphaFoldDB" id="A0A6A5C5W9"/>
<feature type="transmembrane region" description="Helical" evidence="9">
    <location>
        <begin position="96"/>
        <end position="114"/>
    </location>
</feature>
<proteinExistence type="predicted"/>
<evidence type="ECO:0000313" key="11">
    <source>
        <dbReference type="EMBL" id="KAF0980709.1"/>
    </source>
</evidence>
<dbReference type="OMA" id="KMHACET"/>
<dbReference type="VEuPathDB" id="AmoebaDB:FDP41_013192"/>
<dbReference type="PRINTS" id="PR00120">
    <property type="entry name" value="HATPASE"/>
</dbReference>
<dbReference type="Pfam" id="PF13246">
    <property type="entry name" value="Cation_ATPase"/>
    <property type="match status" value="1"/>
</dbReference>
<dbReference type="GeneID" id="68120407"/>
<comment type="caution">
    <text evidence="11">The sequence shown here is derived from an EMBL/GenBank/DDBJ whole genome shotgun (WGS) entry which is preliminary data.</text>
</comment>
<feature type="transmembrane region" description="Helical" evidence="9">
    <location>
        <begin position="274"/>
        <end position="292"/>
    </location>
</feature>
<dbReference type="InterPro" id="IPR023299">
    <property type="entry name" value="ATPase_P-typ_cyto_dom_N"/>
</dbReference>
<dbReference type="Pfam" id="PF00690">
    <property type="entry name" value="Cation_ATPase_N"/>
    <property type="match status" value="1"/>
</dbReference>
<dbReference type="SUPFAM" id="SSF81660">
    <property type="entry name" value="Metal cation-transporting ATPase, ATP-binding domain N"/>
    <property type="match status" value="1"/>
</dbReference>
<dbReference type="InterPro" id="IPR004014">
    <property type="entry name" value="ATPase_P-typ_cation-transptr_N"/>
</dbReference>
<evidence type="ECO:0000256" key="3">
    <source>
        <dbReference type="ARBA" id="ARBA00022741"/>
    </source>
</evidence>
<dbReference type="OrthoDB" id="3352408at2759"/>
<keyword evidence="4" id="KW-0067">ATP-binding</keyword>
<dbReference type="InterPro" id="IPR008250">
    <property type="entry name" value="ATPase_P-typ_transduc_dom_A_sf"/>
</dbReference>
<dbReference type="SFLD" id="SFLDF00027">
    <property type="entry name" value="p-type_atpase"/>
    <property type="match status" value="1"/>
</dbReference>
<dbReference type="SMART" id="SM00831">
    <property type="entry name" value="Cation_ATPase_N"/>
    <property type="match status" value="1"/>
</dbReference>
<feature type="region of interest" description="Disordered" evidence="8">
    <location>
        <begin position="184"/>
        <end position="210"/>
    </location>
</feature>